<sequence length="593" mass="64539">MSDPDLASPPEKLVIPKEGSRKESSGGKMGGKRDSFSFSFNFDELDNFDFGSSMMKVEKTPEKVVNFKGSDSQVKCAEKQEPNNLVESTVQIENEAMKELGALERVSSKYECLVSAHGKLSSASDASPSITESLERLDALPGKNAPPSKKATDSSNGVYQYDKQSRITSSIEINDHDVKHSLDENQDFVQELEVDVSSSATEVNPIPEGDQGHRGRQIAGVDAKLVNTTNLDGSSLTCFARSPTEPFEKLEKQNAPLEYRQGKESVQCDKNIAIVSQKIPHIVMPTMEKKLSGSNLPPMQLLRGPEVHAHLPLKEKQPSSICSKFIQGPEENGLRLNKTSIPKKAFTLETKMDKLKNMLVAEKACVTTDKGNVCMHQSPAHLRQVINAGDMKVANQKASTLNSRGSSATGPHGLLGSLKNKENKASAGFQVTVGSPGKATKISTIKRINFDLHIPSIVPSKTFKSNSIEENKASPLEASKKTSNINETFKSNSIEENKAFPLEASNKTFNINGSKALRSIAPKSDPVTHKVQKDPKLHLQSGGNSKTPVNAARKLIHSSSTNPDKQGLPSPPSKRKMPAVHFSYVVHRSHMPS</sequence>
<comment type="caution">
    <text evidence="2">The sequence shown here is derived from an EMBL/GenBank/DDBJ whole genome shotgun (WGS) entry which is preliminary data.</text>
</comment>
<organism evidence="2 3">
    <name type="scientific">Stephania yunnanensis</name>
    <dbReference type="NCBI Taxonomy" id="152371"/>
    <lineage>
        <taxon>Eukaryota</taxon>
        <taxon>Viridiplantae</taxon>
        <taxon>Streptophyta</taxon>
        <taxon>Embryophyta</taxon>
        <taxon>Tracheophyta</taxon>
        <taxon>Spermatophyta</taxon>
        <taxon>Magnoliopsida</taxon>
        <taxon>Ranunculales</taxon>
        <taxon>Menispermaceae</taxon>
        <taxon>Menispermoideae</taxon>
        <taxon>Cissampelideae</taxon>
        <taxon>Stephania</taxon>
    </lineage>
</organism>
<dbReference type="EMBL" id="JBBNAF010000012">
    <property type="protein sequence ID" value="KAK9092837.1"/>
    <property type="molecule type" value="Genomic_DNA"/>
</dbReference>
<dbReference type="AlphaFoldDB" id="A0AAP0EL94"/>
<proteinExistence type="predicted"/>
<dbReference type="PANTHER" id="PTHR36380">
    <property type="entry name" value="BNAA03G58330D PROTEIN"/>
    <property type="match status" value="1"/>
</dbReference>
<feature type="region of interest" description="Disordered" evidence="1">
    <location>
        <begin position="1"/>
        <end position="32"/>
    </location>
</feature>
<keyword evidence="3" id="KW-1185">Reference proteome</keyword>
<feature type="compositionally biased region" description="Basic and acidic residues" evidence="1">
    <location>
        <begin position="526"/>
        <end position="537"/>
    </location>
</feature>
<evidence type="ECO:0000313" key="2">
    <source>
        <dbReference type="EMBL" id="KAK9092837.1"/>
    </source>
</evidence>
<dbReference type="Proteomes" id="UP001420932">
    <property type="component" value="Unassembled WGS sequence"/>
</dbReference>
<feature type="region of interest" description="Disordered" evidence="1">
    <location>
        <begin position="520"/>
        <end position="593"/>
    </location>
</feature>
<dbReference type="PANTHER" id="PTHR36380:SF1">
    <property type="entry name" value="OS01G0755100 PROTEIN"/>
    <property type="match status" value="1"/>
</dbReference>
<feature type="compositionally biased region" description="Basic and acidic residues" evidence="1">
    <location>
        <begin position="14"/>
        <end position="32"/>
    </location>
</feature>
<gene>
    <name evidence="2" type="ORF">Syun_027748</name>
</gene>
<protein>
    <submittedName>
        <fullName evidence="2">Uncharacterized protein</fullName>
    </submittedName>
</protein>
<evidence type="ECO:0000313" key="3">
    <source>
        <dbReference type="Proteomes" id="UP001420932"/>
    </source>
</evidence>
<accession>A0AAP0EL94</accession>
<reference evidence="2 3" key="1">
    <citation type="submission" date="2024-01" db="EMBL/GenBank/DDBJ databases">
        <title>Genome assemblies of Stephania.</title>
        <authorList>
            <person name="Yang L."/>
        </authorList>
    </citation>
    <scope>NUCLEOTIDE SEQUENCE [LARGE SCALE GENOMIC DNA]</scope>
    <source>
        <strain evidence="2">YNDBR</strain>
        <tissue evidence="2">Leaf</tissue>
    </source>
</reference>
<evidence type="ECO:0000256" key="1">
    <source>
        <dbReference type="SAM" id="MobiDB-lite"/>
    </source>
</evidence>
<feature type="region of interest" description="Disordered" evidence="1">
    <location>
        <begin position="137"/>
        <end position="159"/>
    </location>
</feature>
<dbReference type="InterPro" id="IPR038777">
    <property type="entry name" value="At4g18490-like"/>
</dbReference>
<name>A0AAP0EL94_9MAGN</name>